<name>A0A9Q1QM48_9CARY</name>
<evidence type="ECO:0000256" key="2">
    <source>
        <dbReference type="RuleBase" id="RU366041"/>
    </source>
</evidence>
<keyword evidence="2" id="KW-0406">Ion transport</keyword>
<dbReference type="PANTHER" id="PTHR13890:SF29">
    <property type="entry name" value="MAGNESIUM TRANSPORTER MRS2-F"/>
    <property type="match status" value="1"/>
</dbReference>
<comment type="subcellular location">
    <subcellularLocation>
        <location evidence="2">Membrane</location>
        <topology evidence="2">Multi-pass membrane protein</topology>
    </subcellularLocation>
</comment>
<keyword evidence="2" id="KW-0472">Membrane</keyword>
<accession>A0A9Q1QM48</accession>
<dbReference type="AlphaFoldDB" id="A0A9Q1QM48"/>
<dbReference type="InterPro" id="IPR039204">
    <property type="entry name" value="MRS2-like"/>
</dbReference>
<comment type="similarity">
    <text evidence="1 2">Belongs to the CorA metal ion transporter (MIT) (TC 1.A.35.5) family.</text>
</comment>
<feature type="region of interest" description="Disordered" evidence="3">
    <location>
        <begin position="1"/>
        <end position="26"/>
    </location>
</feature>
<dbReference type="OrthoDB" id="10251508at2759"/>
<keyword evidence="2" id="KW-0812">Transmembrane</keyword>
<keyword evidence="2" id="KW-0460">Magnesium</keyword>
<dbReference type="GO" id="GO:0016020">
    <property type="term" value="C:membrane"/>
    <property type="evidence" value="ECO:0007669"/>
    <property type="project" value="UniProtKB-SubCell"/>
</dbReference>
<dbReference type="FunFam" id="2.40.128.330:FF:000001">
    <property type="entry name" value="Magnesium transporter MRS2-1"/>
    <property type="match status" value="1"/>
</dbReference>
<evidence type="ECO:0000313" key="4">
    <source>
        <dbReference type="EMBL" id="KAJ8447748.1"/>
    </source>
</evidence>
<dbReference type="FunFam" id="1.20.58.340:FF:000023">
    <property type="entry name" value="Magnesium transporter MRS2-E"/>
    <property type="match status" value="1"/>
</dbReference>
<dbReference type="EMBL" id="JAKOGI010000035">
    <property type="protein sequence ID" value="KAJ8447748.1"/>
    <property type="molecule type" value="Genomic_DNA"/>
</dbReference>
<keyword evidence="2" id="KW-0813">Transport</keyword>
<comment type="function">
    <text evidence="2">Magnesium transporter that may mediate the influx of magnesium.</text>
</comment>
<organism evidence="4 5">
    <name type="scientific">Carnegiea gigantea</name>
    <dbReference type="NCBI Taxonomy" id="171969"/>
    <lineage>
        <taxon>Eukaryota</taxon>
        <taxon>Viridiplantae</taxon>
        <taxon>Streptophyta</taxon>
        <taxon>Embryophyta</taxon>
        <taxon>Tracheophyta</taxon>
        <taxon>Spermatophyta</taxon>
        <taxon>Magnoliopsida</taxon>
        <taxon>eudicotyledons</taxon>
        <taxon>Gunneridae</taxon>
        <taxon>Pentapetalae</taxon>
        <taxon>Caryophyllales</taxon>
        <taxon>Cactineae</taxon>
        <taxon>Cactaceae</taxon>
        <taxon>Cactoideae</taxon>
        <taxon>Echinocereeae</taxon>
        <taxon>Carnegiea</taxon>
    </lineage>
</organism>
<evidence type="ECO:0000256" key="1">
    <source>
        <dbReference type="ARBA" id="ARBA00007535"/>
    </source>
</evidence>
<feature type="transmembrane region" description="Helical" evidence="2">
    <location>
        <begin position="375"/>
        <end position="398"/>
    </location>
</feature>
<comment type="caution">
    <text evidence="4">The sequence shown here is derived from an EMBL/GenBank/DDBJ whole genome shotgun (WGS) entry which is preliminary data.</text>
</comment>
<evidence type="ECO:0000313" key="5">
    <source>
        <dbReference type="Proteomes" id="UP001153076"/>
    </source>
</evidence>
<dbReference type="Proteomes" id="UP001153076">
    <property type="component" value="Unassembled WGS sequence"/>
</dbReference>
<dbReference type="Pfam" id="PF22099">
    <property type="entry name" value="MRS2-like"/>
    <property type="match status" value="3"/>
</dbReference>
<protein>
    <recommendedName>
        <fullName evidence="2">Magnesium transporter</fullName>
    </recommendedName>
</protein>
<dbReference type="Gene3D" id="2.40.128.330">
    <property type="match status" value="1"/>
</dbReference>
<dbReference type="GO" id="GO:0015095">
    <property type="term" value="F:magnesium ion transmembrane transporter activity"/>
    <property type="evidence" value="ECO:0007669"/>
    <property type="project" value="TreeGrafter"/>
</dbReference>
<reference evidence="4" key="1">
    <citation type="submission" date="2022-04" db="EMBL/GenBank/DDBJ databases">
        <title>Carnegiea gigantea Genome sequencing and assembly v2.</title>
        <authorList>
            <person name="Copetti D."/>
            <person name="Sanderson M.J."/>
            <person name="Burquez A."/>
            <person name="Wojciechowski M.F."/>
        </authorList>
    </citation>
    <scope>NUCLEOTIDE SEQUENCE</scope>
    <source>
        <strain evidence="4">SGP5-SGP5p</strain>
        <tissue evidence="4">Aerial part</tissue>
    </source>
</reference>
<dbReference type="Gene3D" id="1.20.58.340">
    <property type="entry name" value="Magnesium transport protein CorA, transmembrane region"/>
    <property type="match status" value="1"/>
</dbReference>
<proteinExistence type="inferred from homology"/>
<dbReference type="PANTHER" id="PTHR13890">
    <property type="entry name" value="RNA SPLICING PROTEIN MRS2, MITOCHONDRIAL"/>
    <property type="match status" value="1"/>
</dbReference>
<keyword evidence="2" id="KW-1133">Transmembrane helix</keyword>
<gene>
    <name evidence="4" type="ORF">Cgig2_015111</name>
</gene>
<evidence type="ECO:0000256" key="3">
    <source>
        <dbReference type="SAM" id="MobiDB-lite"/>
    </source>
</evidence>
<dbReference type="CDD" id="cd12823">
    <property type="entry name" value="Mrs2_Mfm1p-like"/>
    <property type="match status" value="1"/>
</dbReference>
<keyword evidence="5" id="KW-1185">Reference proteome</keyword>
<sequence length="439" mass="49221">MGWKKSGGGRDRDQDQEGGAKSTLIRRRQGVGTRVWVVVNEAGDYQEEEFGKQQIMRRTGIPARDLRPFDPVLSYPSSIPGRERAIGVNLEHIKAIITATEVLVVNSSNSLVVNFVQDLRHRITGGFSHQIKAKESSDSYTEGEECKAWTSSAMHPHEVSPQTLIKWEACGDEASGALSGHLGALGLNRSLPFEFKALEACLESACKCLQYETRSLEKEAYPALDELTSHISTLNLERVRQIKSRLIVISSRVQRVRDELEHLLDDDNDMAEMYLAEKLRLSIEPMYMRADHQDNDPVELGDGREDEDVRSRYSEAYTSAKPDIEELEMLLEAYFAQIDGISQQLSTMSEYAGDTEDYVNIMLDDKQNQLLEMGVMLSAASMVIGVGLVVSGLFGMNIKISWFKNSPRGLFLHTTLGIVAACFFLYLLLVGWAQKRVLF</sequence>
<feature type="transmembrane region" description="Helical" evidence="2">
    <location>
        <begin position="410"/>
        <end position="433"/>
    </location>
</feature>